<keyword evidence="2" id="KW-0732">Signal</keyword>
<dbReference type="RefSeq" id="WP_151505400.1">
    <property type="nucleotide sequence ID" value="NZ_VXLD01000020.1"/>
</dbReference>
<comment type="caution">
    <text evidence="3">The sequence shown here is derived from an EMBL/GenBank/DDBJ whole genome shotgun (WGS) entry which is preliminary data.</text>
</comment>
<gene>
    <name evidence="3" type="ORF">F4W09_16260</name>
</gene>
<protein>
    <recommendedName>
        <fullName evidence="5">Copper resistance protein CopB</fullName>
    </recommendedName>
</protein>
<feature type="chain" id="PRO_5024394422" description="Copper resistance protein CopB" evidence="2">
    <location>
        <begin position="25"/>
        <end position="111"/>
    </location>
</feature>
<evidence type="ECO:0008006" key="5">
    <source>
        <dbReference type="Google" id="ProtNLM"/>
    </source>
</evidence>
<accession>A0A5N4W3G7</accession>
<evidence type="ECO:0000256" key="2">
    <source>
        <dbReference type="SAM" id="SignalP"/>
    </source>
</evidence>
<proteinExistence type="predicted"/>
<feature type="signal peptide" evidence="2">
    <location>
        <begin position="1"/>
        <end position="24"/>
    </location>
</feature>
<feature type="compositionally biased region" description="Basic and acidic residues" evidence="1">
    <location>
        <begin position="39"/>
        <end position="70"/>
    </location>
</feature>
<dbReference type="AlphaFoldDB" id="A0A5N4W3G7"/>
<feature type="compositionally biased region" description="Polar residues" evidence="1">
    <location>
        <begin position="72"/>
        <end position="89"/>
    </location>
</feature>
<evidence type="ECO:0000313" key="4">
    <source>
        <dbReference type="Proteomes" id="UP000325788"/>
    </source>
</evidence>
<feature type="compositionally biased region" description="Polar residues" evidence="1">
    <location>
        <begin position="26"/>
        <end position="37"/>
    </location>
</feature>
<name>A0A5N4W3G7_9GAMM</name>
<dbReference type="Proteomes" id="UP000325788">
    <property type="component" value="Unassembled WGS sequence"/>
</dbReference>
<evidence type="ECO:0000313" key="3">
    <source>
        <dbReference type="EMBL" id="KAB1851544.1"/>
    </source>
</evidence>
<evidence type="ECO:0000256" key="1">
    <source>
        <dbReference type="SAM" id="MobiDB-lite"/>
    </source>
</evidence>
<reference evidence="3 4" key="1">
    <citation type="submission" date="2019-09" db="EMBL/GenBank/DDBJ databases">
        <title>Draft genome sequence of Acinetobacter tandoii W4-4-4 isolated from environmental water sample.</title>
        <authorList>
            <person name="Wee S.K."/>
            <person name="Yan B."/>
            <person name="Mustaffa S.B."/>
            <person name="Yap E.P.H."/>
        </authorList>
    </citation>
    <scope>NUCLEOTIDE SEQUENCE [LARGE SCALE GENOMIC DNA]</scope>
    <source>
        <strain evidence="3 4">W4-4-4</strain>
    </source>
</reference>
<organism evidence="3 4">
    <name type="scientific">Acinetobacter tandoii</name>
    <dbReference type="NCBI Taxonomy" id="202954"/>
    <lineage>
        <taxon>Bacteria</taxon>
        <taxon>Pseudomonadati</taxon>
        <taxon>Pseudomonadota</taxon>
        <taxon>Gammaproteobacteria</taxon>
        <taxon>Moraxellales</taxon>
        <taxon>Moraxellaceae</taxon>
        <taxon>Acinetobacter</taxon>
    </lineage>
</organism>
<feature type="compositionally biased region" description="Polar residues" evidence="1">
    <location>
        <begin position="97"/>
        <end position="111"/>
    </location>
</feature>
<feature type="region of interest" description="Disordered" evidence="1">
    <location>
        <begin position="26"/>
        <end position="111"/>
    </location>
</feature>
<dbReference type="EMBL" id="VXLD01000020">
    <property type="protein sequence ID" value="KAB1851544.1"/>
    <property type="molecule type" value="Genomic_DNA"/>
</dbReference>
<sequence length="111" mass="12858">MHIINLLPKMVLLSSLLLSQVAFAQEQQVHTADQSMTESEDHQTDHSKMQHQMQHMDHSKMQHQMQHMDHANIQQMTMPVSSKEPSAQKQSRDTQKKQANTEQQGDQHAQH</sequence>